<accession>A0A2S5TKX7</accession>
<dbReference type="PANTHER" id="PTHR32234:SF0">
    <property type="entry name" value="THIOL:DISULFIDE INTERCHANGE PROTEIN DSBD"/>
    <property type="match status" value="1"/>
</dbReference>
<proteinExistence type="predicted"/>
<dbReference type="GO" id="GO:0045454">
    <property type="term" value="P:cell redox homeostasis"/>
    <property type="evidence" value="ECO:0007669"/>
    <property type="project" value="TreeGrafter"/>
</dbReference>
<dbReference type="SUPFAM" id="SSF74863">
    <property type="entry name" value="Thiol:disulfide interchange protein DsbD, N-terminal domain (DsbD-alpha)"/>
    <property type="match status" value="1"/>
</dbReference>
<dbReference type="EMBL" id="PSNW01000001">
    <property type="protein sequence ID" value="PPE75607.1"/>
    <property type="molecule type" value="Genomic_DNA"/>
</dbReference>
<gene>
    <name evidence="3" type="ORF">C3942_01560</name>
</gene>
<reference evidence="3 4" key="1">
    <citation type="submission" date="2018-02" db="EMBL/GenBank/DDBJ databases">
        <title>Genome sequencing of Solimonas sp. HR-BB.</title>
        <authorList>
            <person name="Lee Y."/>
            <person name="Jeon C.O."/>
        </authorList>
    </citation>
    <scope>NUCLEOTIDE SEQUENCE [LARGE SCALE GENOMIC DNA]</scope>
    <source>
        <strain evidence="3 4">HR-BB</strain>
    </source>
</reference>
<organism evidence="3 4">
    <name type="scientific">Solimonas fluminis</name>
    <dbReference type="NCBI Taxonomy" id="2086571"/>
    <lineage>
        <taxon>Bacteria</taxon>
        <taxon>Pseudomonadati</taxon>
        <taxon>Pseudomonadota</taxon>
        <taxon>Gammaproteobacteria</taxon>
        <taxon>Nevskiales</taxon>
        <taxon>Nevskiaceae</taxon>
        <taxon>Solimonas</taxon>
    </lineage>
</organism>
<evidence type="ECO:0000313" key="3">
    <source>
        <dbReference type="EMBL" id="PPE75607.1"/>
    </source>
</evidence>
<dbReference type="InterPro" id="IPR036929">
    <property type="entry name" value="DsbDN_sf"/>
</dbReference>
<protein>
    <recommendedName>
        <fullName evidence="2">Thiol:disulfide interchange protein DsbD N-terminal domain-containing protein</fullName>
    </recommendedName>
</protein>
<evidence type="ECO:0000256" key="1">
    <source>
        <dbReference type="SAM" id="SignalP"/>
    </source>
</evidence>
<dbReference type="Proteomes" id="UP000238220">
    <property type="component" value="Unassembled WGS sequence"/>
</dbReference>
<evidence type="ECO:0000259" key="2">
    <source>
        <dbReference type="Pfam" id="PF11412"/>
    </source>
</evidence>
<dbReference type="OrthoDB" id="9811036at2"/>
<keyword evidence="1" id="KW-0732">Signal</keyword>
<dbReference type="RefSeq" id="WP_104228573.1">
    <property type="nucleotide sequence ID" value="NZ_PSNW01000001.1"/>
</dbReference>
<comment type="caution">
    <text evidence="3">The sequence shown here is derived from an EMBL/GenBank/DDBJ whole genome shotgun (WGS) entry which is preliminary data.</text>
</comment>
<keyword evidence="4" id="KW-1185">Reference proteome</keyword>
<dbReference type="Pfam" id="PF11412">
    <property type="entry name" value="DsbD_N"/>
    <property type="match status" value="1"/>
</dbReference>
<dbReference type="InterPro" id="IPR028250">
    <property type="entry name" value="DsbDN"/>
</dbReference>
<evidence type="ECO:0000313" key="4">
    <source>
        <dbReference type="Proteomes" id="UP000238220"/>
    </source>
</evidence>
<feature type="domain" description="Thiol:disulfide interchange protein DsbD N-terminal" evidence="2">
    <location>
        <begin position="32"/>
        <end position="146"/>
    </location>
</feature>
<dbReference type="PANTHER" id="PTHR32234">
    <property type="entry name" value="THIOL:DISULFIDE INTERCHANGE PROTEIN DSBD"/>
    <property type="match status" value="1"/>
</dbReference>
<dbReference type="Gene3D" id="2.60.40.1250">
    <property type="entry name" value="Thiol:disulfide interchange protein DsbD, N-terminal domain"/>
    <property type="match status" value="1"/>
</dbReference>
<dbReference type="AlphaFoldDB" id="A0A2S5TKX7"/>
<feature type="chain" id="PRO_5015454433" description="Thiol:disulfide interchange protein DsbD N-terminal domain-containing protein" evidence="1">
    <location>
        <begin position="22"/>
        <end position="154"/>
    </location>
</feature>
<feature type="signal peptide" evidence="1">
    <location>
        <begin position="1"/>
        <end position="21"/>
    </location>
</feature>
<sequence>MPLIRMLLLALACSLATGAAARPLLSPLPTEEGLLPVEEAFQLLPARRQAQTLKLEWNIAPGYYLYRGQLAFEVLAPQGFRLAPPRLPSGEKLQDPEFGLVEVYRGIVGAEFDLPPGLKGPLKLRVRYQGCADLGICYPPQQRQLAVPAAAVRS</sequence>
<name>A0A2S5TKX7_9GAMM</name>
<dbReference type="GO" id="GO:0015035">
    <property type="term" value="F:protein-disulfide reductase activity"/>
    <property type="evidence" value="ECO:0007669"/>
    <property type="project" value="TreeGrafter"/>
</dbReference>